<comment type="caution">
    <text evidence="1">The sequence shown here is derived from an EMBL/GenBank/DDBJ whole genome shotgun (WGS) entry which is preliminary data.</text>
</comment>
<organism evidence="1 2">
    <name type="scientific">Paracoccus albicereus</name>
    <dbReference type="NCBI Taxonomy" id="2922394"/>
    <lineage>
        <taxon>Bacteria</taxon>
        <taxon>Pseudomonadati</taxon>
        <taxon>Pseudomonadota</taxon>
        <taxon>Alphaproteobacteria</taxon>
        <taxon>Rhodobacterales</taxon>
        <taxon>Paracoccaceae</taxon>
        <taxon>Paracoccus</taxon>
    </lineage>
</organism>
<dbReference type="Pfam" id="PF19648">
    <property type="entry name" value="DUF6151"/>
    <property type="match status" value="1"/>
</dbReference>
<keyword evidence="2" id="KW-1185">Reference proteome</keyword>
<proteinExistence type="predicted"/>
<reference evidence="1 2" key="1">
    <citation type="submission" date="2022-03" db="EMBL/GenBank/DDBJ databases">
        <authorList>
            <person name="He Y."/>
        </authorList>
    </citation>
    <scope>NUCLEOTIDE SEQUENCE [LARGE SCALE GENOMIC DNA]</scope>
    <source>
        <strain evidence="1 2">TK19116</strain>
    </source>
</reference>
<dbReference type="InterPro" id="IPR046149">
    <property type="entry name" value="DUF6151"/>
</dbReference>
<evidence type="ECO:0000313" key="1">
    <source>
        <dbReference type="EMBL" id="MCQ0969680.1"/>
    </source>
</evidence>
<dbReference type="RefSeq" id="WP_255328692.1">
    <property type="nucleotide sequence ID" value="NZ_JAKZEU010000002.1"/>
</dbReference>
<protein>
    <submittedName>
        <fullName evidence="1">DUF6151 family protein</fullName>
    </submittedName>
</protein>
<gene>
    <name evidence="1" type="ORF">MLD63_04460</name>
</gene>
<evidence type="ECO:0000313" key="2">
    <source>
        <dbReference type="Proteomes" id="UP001203945"/>
    </source>
</evidence>
<dbReference type="EMBL" id="JAKZEU010000002">
    <property type="protein sequence ID" value="MCQ0969680.1"/>
    <property type="molecule type" value="Genomic_DNA"/>
</dbReference>
<accession>A0ABT1MN40</accession>
<dbReference type="Proteomes" id="UP001203945">
    <property type="component" value="Unassembled WGS sequence"/>
</dbReference>
<name>A0ABT1MN40_9RHOB</name>
<sequence>MASPPSSCGADGARAISAKRFPRYRRVMRISCDCGTFQAELTRFPDHTPGRLVCYCRDCQSFLNRLGRHDLLDDHGGTEVIPVYPSEIWIVSGVDQLQCNRLSPNGIYRWSVRCCNSPIGNMRAGIPWFGILHNAFHAADPNAPKRLGPVRARIYGRDAIGQPPFPISHKIGFRDMLAVLPFILKGRLAGKTKGSPFTQDDGITPIVEPRLL</sequence>